<feature type="signal peptide" evidence="1">
    <location>
        <begin position="1"/>
        <end position="19"/>
    </location>
</feature>
<dbReference type="eggNOG" id="COG3184">
    <property type="taxonomic scope" value="Bacteria"/>
</dbReference>
<dbReference type="RefSeq" id="WP_037438358.1">
    <property type="nucleotide sequence ID" value="NZ_JNFF01000019.1"/>
</dbReference>
<reference evidence="3 4" key="1">
    <citation type="journal article" date="1992" name="Int. J. Syst. Bacteriol.">
        <title>Sphingobacterium antarcticus sp. nov. a Psychrotrophic Bacterium from the Soils of Schirmacher Oasis, Antarctica.</title>
        <authorList>
            <person name="Shivaji S."/>
            <person name="Ray M.K."/>
            <person name="Rao N.S."/>
            <person name="Saiserr L."/>
            <person name="Jagannadham M.V."/>
            <person name="Kumar G.S."/>
            <person name="Reddy G."/>
            <person name="Bhargava P.M."/>
        </authorList>
    </citation>
    <scope>NUCLEOTIDE SEQUENCE [LARGE SCALE GENOMIC DNA]</scope>
    <source>
        <strain evidence="3 4">4BY</strain>
    </source>
</reference>
<dbReference type="AlphaFoldDB" id="A0A081PKR8"/>
<proteinExistence type="predicted"/>
<dbReference type="Pfam" id="PF09832">
    <property type="entry name" value="DUF2059"/>
    <property type="match status" value="1"/>
</dbReference>
<evidence type="ECO:0000256" key="1">
    <source>
        <dbReference type="SAM" id="SignalP"/>
    </source>
</evidence>
<feature type="chain" id="PRO_5001761937" description="DUF2059 domain-containing protein" evidence="1">
    <location>
        <begin position="20"/>
        <end position="150"/>
    </location>
</feature>
<gene>
    <name evidence="3" type="ORF">N180_03335</name>
</gene>
<dbReference type="Proteomes" id="UP000028007">
    <property type="component" value="Unassembled WGS sequence"/>
</dbReference>
<feature type="domain" description="DUF2059" evidence="2">
    <location>
        <begin position="79"/>
        <end position="134"/>
    </location>
</feature>
<accession>A0A081PKR8</accession>
<evidence type="ECO:0000313" key="4">
    <source>
        <dbReference type="Proteomes" id="UP000028007"/>
    </source>
</evidence>
<keyword evidence="1" id="KW-0732">Signal</keyword>
<name>A0A081PKR8_9SPHI</name>
<organism evidence="3 4">
    <name type="scientific">Pedobacter antarcticus 4BY</name>
    <dbReference type="NCBI Taxonomy" id="1358423"/>
    <lineage>
        <taxon>Bacteria</taxon>
        <taxon>Pseudomonadati</taxon>
        <taxon>Bacteroidota</taxon>
        <taxon>Sphingobacteriia</taxon>
        <taxon>Sphingobacteriales</taxon>
        <taxon>Sphingobacteriaceae</taxon>
        <taxon>Pedobacter</taxon>
    </lineage>
</organism>
<protein>
    <recommendedName>
        <fullName evidence="2">DUF2059 domain-containing protein</fullName>
    </recommendedName>
</protein>
<comment type="caution">
    <text evidence="3">The sequence shown here is derived from an EMBL/GenBank/DDBJ whole genome shotgun (WGS) entry which is preliminary data.</text>
</comment>
<evidence type="ECO:0000313" key="3">
    <source>
        <dbReference type="EMBL" id="KEQ31291.1"/>
    </source>
</evidence>
<dbReference type="InterPro" id="IPR018637">
    <property type="entry name" value="DUF2059"/>
</dbReference>
<dbReference type="EMBL" id="JNFF01000019">
    <property type="protein sequence ID" value="KEQ31291.1"/>
    <property type="molecule type" value="Genomic_DNA"/>
</dbReference>
<sequence>MKTPILTLLLLLSATVTFGQENSTYRASLKKMMQVSGSEVAYKGVINQMITMFKEKQSNVPKEFWDEVAIEMNKDALNQLINLVLPIYQKHLTEDDLTGVIAFYDTPVGKKFAEKTPVITQESMIAGQEWDLQIGQQVIDKLRNKGYLKD</sequence>
<evidence type="ECO:0000259" key="2">
    <source>
        <dbReference type="Pfam" id="PF09832"/>
    </source>
</evidence>
<dbReference type="OrthoDB" id="1143459at2"/>
<keyword evidence="4" id="KW-1185">Reference proteome</keyword>